<dbReference type="GO" id="GO:0033539">
    <property type="term" value="P:fatty acid beta-oxidation using acyl-CoA dehydrogenase"/>
    <property type="evidence" value="ECO:0007669"/>
    <property type="project" value="TreeGrafter"/>
</dbReference>
<dbReference type="SUPFAM" id="SSF47203">
    <property type="entry name" value="Acyl-CoA dehydrogenase C-terminal domain-like"/>
    <property type="match status" value="1"/>
</dbReference>
<evidence type="ECO:0000256" key="1">
    <source>
        <dbReference type="ARBA" id="ARBA00023002"/>
    </source>
</evidence>
<feature type="domain" description="Acyl-CoA dehydrogenase C-terminal" evidence="5">
    <location>
        <begin position="284"/>
        <end position="413"/>
    </location>
</feature>
<dbReference type="OrthoDB" id="3404950at2"/>
<sequence length="442" mass="48233">MVRRSSRCFGKREGRERPGRRAHRRLRRNPRFTKGMAMITTTALPQAAEIIARVVELQPWLRDQQAIAEQQRRIPQETIERLSEAGVFSLSKPKRYGGADFTTREMLDIYRALGSGCGATAWVVWATAGGNMWSNAFADEVVAPVYETPWVGNRTFAVGGTSRHMSGTATKVDGGWMVKGAWPFATGSVHASHGYLAVFYDDTDDSKVGMVLIPKEQLIARNDWDAMGLAATGSQTMATDGELFVPDERFGFPAELAARTAELVSQGRGPRRGGLPRSIVSSTGVALGMADQAMEVFLASIGRRSVPYSPYTRQVDAPVAHHIIGRAAMQIRAAGRLADATVAEFDRLDAENRDPNADEILQFHTDAAYIWNECATAIETLLRASGASAISKRMPLQLIARNCRAGSLHAAHNVDTWLENLGRSMVGVTAGPSSMSVLERRS</sequence>
<dbReference type="InterPro" id="IPR036250">
    <property type="entry name" value="AcylCo_DH-like_C"/>
</dbReference>
<dbReference type="InterPro" id="IPR009100">
    <property type="entry name" value="AcylCoA_DH/oxidase_NM_dom_sf"/>
</dbReference>
<evidence type="ECO:0000313" key="7">
    <source>
        <dbReference type="Proteomes" id="UP000256541"/>
    </source>
</evidence>
<dbReference type="Gene3D" id="1.10.540.10">
    <property type="entry name" value="Acyl-CoA dehydrogenase/oxidase, N-terminal domain"/>
    <property type="match status" value="1"/>
</dbReference>
<evidence type="ECO:0000259" key="5">
    <source>
        <dbReference type="Pfam" id="PF08028"/>
    </source>
</evidence>
<dbReference type="Proteomes" id="UP000256541">
    <property type="component" value="Unassembled WGS sequence"/>
</dbReference>
<organism evidence="6 7">
    <name type="scientific">Subtercola boreus</name>
    <dbReference type="NCBI Taxonomy" id="120213"/>
    <lineage>
        <taxon>Bacteria</taxon>
        <taxon>Bacillati</taxon>
        <taxon>Actinomycetota</taxon>
        <taxon>Actinomycetes</taxon>
        <taxon>Micrococcales</taxon>
        <taxon>Microbacteriaceae</taxon>
        <taxon>Subtercola</taxon>
    </lineage>
</organism>
<feature type="domain" description="Acyl-CoA dehydrogenase/oxidase N-terminal" evidence="4">
    <location>
        <begin position="67"/>
        <end position="129"/>
    </location>
</feature>
<dbReference type="InterPro" id="IPR037069">
    <property type="entry name" value="AcylCoA_DH/ox_N_sf"/>
</dbReference>
<dbReference type="GO" id="GO:0005737">
    <property type="term" value="C:cytoplasm"/>
    <property type="evidence" value="ECO:0007669"/>
    <property type="project" value="TreeGrafter"/>
</dbReference>
<evidence type="ECO:0008006" key="8">
    <source>
        <dbReference type="Google" id="ProtNLM"/>
    </source>
</evidence>
<gene>
    <name evidence="6" type="ORF">B7R22_13740</name>
</gene>
<evidence type="ECO:0000256" key="3">
    <source>
        <dbReference type="SAM" id="MobiDB-lite"/>
    </source>
</evidence>
<dbReference type="GO" id="GO:0003995">
    <property type="term" value="F:acyl-CoA dehydrogenase activity"/>
    <property type="evidence" value="ECO:0007669"/>
    <property type="project" value="TreeGrafter"/>
</dbReference>
<evidence type="ECO:0000256" key="2">
    <source>
        <dbReference type="ARBA" id="ARBA00049661"/>
    </source>
</evidence>
<dbReference type="InterPro" id="IPR013786">
    <property type="entry name" value="AcylCoA_DH/ox_N"/>
</dbReference>
<dbReference type="AlphaFoldDB" id="A0A3E0VUE7"/>
<dbReference type="InterPro" id="IPR046373">
    <property type="entry name" value="Acyl-CoA_Oxase/DH_mid-dom_sf"/>
</dbReference>
<dbReference type="PIRSF" id="PIRSF016578">
    <property type="entry name" value="HsaA"/>
    <property type="match status" value="1"/>
</dbReference>
<comment type="similarity">
    <text evidence="2">Belongs to the HpaH/HsaA monooxygenase family.</text>
</comment>
<proteinExistence type="inferred from homology"/>
<keyword evidence="1" id="KW-0560">Oxidoreductase</keyword>
<dbReference type="Pfam" id="PF08028">
    <property type="entry name" value="Acyl-CoA_dh_2"/>
    <property type="match status" value="1"/>
</dbReference>
<dbReference type="Gene3D" id="2.40.110.10">
    <property type="entry name" value="Butyryl-CoA Dehydrogenase, subunit A, domain 2"/>
    <property type="match status" value="1"/>
</dbReference>
<dbReference type="GO" id="GO:0050660">
    <property type="term" value="F:flavin adenine dinucleotide binding"/>
    <property type="evidence" value="ECO:0007669"/>
    <property type="project" value="InterPro"/>
</dbReference>
<accession>A0A3E0VUE7</accession>
<feature type="compositionally biased region" description="Basic and acidic residues" evidence="3">
    <location>
        <begin position="10"/>
        <end position="19"/>
    </location>
</feature>
<dbReference type="GO" id="GO:0016712">
    <property type="term" value="F:oxidoreductase activity, acting on paired donors, with incorporation or reduction of molecular oxygen, reduced flavin or flavoprotein as one donor, and incorporation of one atom of oxygen"/>
    <property type="evidence" value="ECO:0007669"/>
    <property type="project" value="TreeGrafter"/>
</dbReference>
<dbReference type="InterPro" id="IPR050741">
    <property type="entry name" value="Acyl-CoA_dehydrogenase"/>
</dbReference>
<dbReference type="InterPro" id="IPR013107">
    <property type="entry name" value="Acyl-CoA_DH_C"/>
</dbReference>
<dbReference type="PANTHER" id="PTHR48083">
    <property type="entry name" value="MEDIUM-CHAIN SPECIFIC ACYL-COA DEHYDROGENASE, MITOCHONDRIAL-RELATED"/>
    <property type="match status" value="1"/>
</dbReference>
<evidence type="ECO:0000259" key="4">
    <source>
        <dbReference type="Pfam" id="PF02771"/>
    </source>
</evidence>
<feature type="region of interest" description="Disordered" evidence="3">
    <location>
        <begin position="1"/>
        <end position="22"/>
    </location>
</feature>
<dbReference type="EMBL" id="NBXB01000035">
    <property type="protein sequence ID" value="RFA13225.1"/>
    <property type="molecule type" value="Genomic_DNA"/>
</dbReference>
<comment type="caution">
    <text evidence="6">The sequence shown here is derived from an EMBL/GenBank/DDBJ whole genome shotgun (WGS) entry which is preliminary data.</text>
</comment>
<reference evidence="6 7" key="1">
    <citation type="submission" date="2017-04" db="EMBL/GenBank/DDBJ databases">
        <title>Comparative genome analysis of Subtercola boreus.</title>
        <authorList>
            <person name="Cho Y.-J."/>
            <person name="Cho A."/>
            <person name="Kim O.-S."/>
            <person name="Lee J.-I."/>
        </authorList>
    </citation>
    <scope>NUCLEOTIDE SEQUENCE [LARGE SCALE GENOMIC DNA]</scope>
    <source>
        <strain evidence="6 7">P27479</strain>
    </source>
</reference>
<dbReference type="SUPFAM" id="SSF56645">
    <property type="entry name" value="Acyl-CoA dehydrogenase NM domain-like"/>
    <property type="match status" value="1"/>
</dbReference>
<dbReference type="Pfam" id="PF02771">
    <property type="entry name" value="Acyl-CoA_dh_N"/>
    <property type="match status" value="1"/>
</dbReference>
<evidence type="ECO:0000313" key="6">
    <source>
        <dbReference type="EMBL" id="RFA13225.1"/>
    </source>
</evidence>
<protein>
    <recommendedName>
        <fullName evidence="8">Acyl-CoA dehydrogenase C-terminal domain-containing protein</fullName>
    </recommendedName>
</protein>
<name>A0A3E0VUE7_9MICO</name>
<dbReference type="Gene3D" id="1.20.140.10">
    <property type="entry name" value="Butyryl-CoA Dehydrogenase, subunit A, domain 3"/>
    <property type="match status" value="1"/>
</dbReference>
<dbReference type="PANTHER" id="PTHR48083:SF19">
    <property type="entry name" value="FLAVIN-DEPENDENT MONOOXYGENASE, OXYGENASE SUBUNIT HSAA"/>
    <property type="match status" value="1"/>
</dbReference>